<dbReference type="Proteomes" id="UP000199417">
    <property type="component" value="Unassembled WGS sequence"/>
</dbReference>
<protein>
    <submittedName>
        <fullName evidence="1">Uncharacterized protein</fullName>
    </submittedName>
</protein>
<evidence type="ECO:0000313" key="1">
    <source>
        <dbReference type="EMBL" id="SDE10749.1"/>
    </source>
</evidence>
<accession>A0A1G7A7E6</accession>
<name>A0A1G7A7E6_9NOCA</name>
<organism evidence="1 2">
    <name type="scientific">Rhodococcus tukisamuensis</name>
    <dbReference type="NCBI Taxonomy" id="168276"/>
    <lineage>
        <taxon>Bacteria</taxon>
        <taxon>Bacillati</taxon>
        <taxon>Actinomycetota</taxon>
        <taxon>Actinomycetes</taxon>
        <taxon>Mycobacteriales</taxon>
        <taxon>Nocardiaceae</taxon>
        <taxon>Rhodococcus</taxon>
    </lineage>
</organism>
<gene>
    <name evidence="1" type="ORF">SAMN05444580_11077</name>
</gene>
<reference evidence="1 2" key="1">
    <citation type="submission" date="2016-10" db="EMBL/GenBank/DDBJ databases">
        <authorList>
            <person name="de Groot N.N."/>
        </authorList>
    </citation>
    <scope>NUCLEOTIDE SEQUENCE [LARGE SCALE GENOMIC DNA]</scope>
    <source>
        <strain evidence="1 2">JCM 11308</strain>
    </source>
</reference>
<proteinExistence type="predicted"/>
<sequence>MLGSGAVGSKVRRHLIDPLGRRSMPIREVRDQPGPPLCLGLVGTYRRAADRDISRQGAEYGDGCLTLSPREARVIADQLRAYADLVEPT</sequence>
<keyword evidence="2" id="KW-1185">Reference proteome</keyword>
<dbReference type="EMBL" id="FNAB01000010">
    <property type="protein sequence ID" value="SDE10749.1"/>
    <property type="molecule type" value="Genomic_DNA"/>
</dbReference>
<dbReference type="RefSeq" id="WP_072844903.1">
    <property type="nucleotide sequence ID" value="NZ_FNAB01000010.1"/>
</dbReference>
<dbReference type="AlphaFoldDB" id="A0A1G7A7E6"/>
<evidence type="ECO:0000313" key="2">
    <source>
        <dbReference type="Proteomes" id="UP000199417"/>
    </source>
</evidence>